<keyword evidence="3" id="KW-1003">Cell membrane</keyword>
<evidence type="ECO:0000256" key="1">
    <source>
        <dbReference type="ARBA" id="ARBA00004651"/>
    </source>
</evidence>
<dbReference type="Pfam" id="PF00122">
    <property type="entry name" value="E1-E2_ATPase"/>
    <property type="match status" value="1"/>
</dbReference>
<dbReference type="InterPro" id="IPR044492">
    <property type="entry name" value="P_typ_ATPase_HD_dom"/>
</dbReference>
<dbReference type="PANTHER" id="PTHR43520:SF8">
    <property type="entry name" value="P-TYPE CU(+) TRANSPORTER"/>
    <property type="match status" value="1"/>
</dbReference>
<dbReference type="NCBIfam" id="TIGR01494">
    <property type="entry name" value="ATPase_P-type"/>
    <property type="match status" value="1"/>
</dbReference>
<dbReference type="SFLD" id="SFLDG00002">
    <property type="entry name" value="C1.7:_P-type_atpase_like"/>
    <property type="match status" value="1"/>
</dbReference>
<dbReference type="InterPro" id="IPR008250">
    <property type="entry name" value="ATPase_P-typ_transduc_dom_A_sf"/>
</dbReference>
<accession>A0A3B1AFI8</accession>
<evidence type="ECO:0000256" key="9">
    <source>
        <dbReference type="ARBA" id="ARBA00022989"/>
    </source>
</evidence>
<keyword evidence="6" id="KW-0547">Nucleotide-binding</keyword>
<dbReference type="SFLD" id="SFLDS00003">
    <property type="entry name" value="Haloacid_Dehalogenase"/>
    <property type="match status" value="1"/>
</dbReference>
<keyword evidence="5" id="KW-0479">Metal-binding</keyword>
<dbReference type="InterPro" id="IPR012348">
    <property type="entry name" value="RNR-like"/>
</dbReference>
<dbReference type="CDD" id="cd02094">
    <property type="entry name" value="P-type_ATPase_Cu-like"/>
    <property type="match status" value="1"/>
</dbReference>
<dbReference type="Gene3D" id="3.40.1110.10">
    <property type="entry name" value="Calcium-transporting ATPase, cytoplasmic domain N"/>
    <property type="match status" value="1"/>
</dbReference>
<feature type="domain" description="TRASH" evidence="12">
    <location>
        <begin position="16"/>
        <end position="53"/>
    </location>
</feature>
<dbReference type="InterPro" id="IPR011017">
    <property type="entry name" value="TRASH_dom"/>
</dbReference>
<dbReference type="PROSITE" id="PS00154">
    <property type="entry name" value="ATPASE_E1_E2"/>
    <property type="match status" value="1"/>
</dbReference>
<feature type="domain" description="TRASH" evidence="12">
    <location>
        <begin position="68"/>
        <end position="105"/>
    </location>
</feature>
<evidence type="ECO:0000256" key="7">
    <source>
        <dbReference type="ARBA" id="ARBA00022840"/>
    </source>
</evidence>
<dbReference type="NCBIfam" id="TIGR01511">
    <property type="entry name" value="ATPase-IB1_Cu"/>
    <property type="match status" value="1"/>
</dbReference>
<dbReference type="GO" id="GO:0016887">
    <property type="term" value="F:ATP hydrolysis activity"/>
    <property type="evidence" value="ECO:0007669"/>
    <property type="project" value="InterPro"/>
</dbReference>
<evidence type="ECO:0000256" key="6">
    <source>
        <dbReference type="ARBA" id="ARBA00022741"/>
    </source>
</evidence>
<name>A0A3B1AFI8_9ZZZZ</name>
<dbReference type="InterPro" id="IPR036412">
    <property type="entry name" value="HAD-like_sf"/>
</dbReference>
<dbReference type="InterPro" id="IPR009078">
    <property type="entry name" value="Ferritin-like_SF"/>
</dbReference>
<dbReference type="Gene3D" id="3.40.50.1000">
    <property type="entry name" value="HAD superfamily/HAD-like"/>
    <property type="match status" value="1"/>
</dbReference>
<dbReference type="GO" id="GO:0043682">
    <property type="term" value="F:P-type divalent copper transporter activity"/>
    <property type="evidence" value="ECO:0007669"/>
    <property type="project" value="TreeGrafter"/>
</dbReference>
<gene>
    <name evidence="13" type="ORF">MNBD_GAMMA21-832</name>
</gene>
<feature type="transmembrane region" description="Helical" evidence="11">
    <location>
        <begin position="833"/>
        <end position="855"/>
    </location>
</feature>
<dbReference type="PRINTS" id="PR00119">
    <property type="entry name" value="CATATPASE"/>
</dbReference>
<dbReference type="NCBIfam" id="TIGR01525">
    <property type="entry name" value="ATPase-IB_hvy"/>
    <property type="match status" value="1"/>
</dbReference>
<dbReference type="Gene3D" id="2.70.150.10">
    <property type="entry name" value="Calcium-transporting ATPase, cytoplasmic transduction domain A"/>
    <property type="match status" value="1"/>
</dbReference>
<feature type="transmembrane region" description="Helical" evidence="11">
    <location>
        <begin position="460"/>
        <end position="486"/>
    </location>
</feature>
<dbReference type="InterPro" id="IPR059000">
    <property type="entry name" value="ATPase_P-type_domA"/>
</dbReference>
<organism evidence="13">
    <name type="scientific">hydrothermal vent metagenome</name>
    <dbReference type="NCBI Taxonomy" id="652676"/>
    <lineage>
        <taxon>unclassified sequences</taxon>
        <taxon>metagenomes</taxon>
        <taxon>ecological metagenomes</taxon>
    </lineage>
</organism>
<proteinExistence type="inferred from homology"/>
<keyword evidence="7" id="KW-0067">ATP-binding</keyword>
<dbReference type="FunFam" id="2.70.150.10:FF:000020">
    <property type="entry name" value="Copper-exporting P-type ATPase A"/>
    <property type="match status" value="1"/>
</dbReference>
<feature type="transmembrane region" description="Helical" evidence="11">
    <location>
        <begin position="492"/>
        <end position="515"/>
    </location>
</feature>
<dbReference type="InterPro" id="IPR007029">
    <property type="entry name" value="YHS_dom"/>
</dbReference>
<evidence type="ECO:0000256" key="4">
    <source>
        <dbReference type="ARBA" id="ARBA00022692"/>
    </source>
</evidence>
<dbReference type="GO" id="GO:0055070">
    <property type="term" value="P:copper ion homeostasis"/>
    <property type="evidence" value="ECO:0007669"/>
    <property type="project" value="TreeGrafter"/>
</dbReference>
<dbReference type="AlphaFoldDB" id="A0A3B1AFI8"/>
<dbReference type="SUPFAM" id="SSF56784">
    <property type="entry name" value="HAD-like"/>
    <property type="match status" value="1"/>
</dbReference>
<dbReference type="InterPro" id="IPR023214">
    <property type="entry name" value="HAD_sf"/>
</dbReference>
<dbReference type="SFLD" id="SFLDF00027">
    <property type="entry name" value="p-type_atpase"/>
    <property type="match status" value="1"/>
</dbReference>
<evidence type="ECO:0000259" key="12">
    <source>
        <dbReference type="SMART" id="SM00746"/>
    </source>
</evidence>
<reference evidence="13" key="1">
    <citation type="submission" date="2018-06" db="EMBL/GenBank/DDBJ databases">
        <authorList>
            <person name="Zhirakovskaya E."/>
        </authorList>
    </citation>
    <scope>NUCLEOTIDE SEQUENCE</scope>
</reference>
<evidence type="ECO:0000256" key="11">
    <source>
        <dbReference type="SAM" id="Phobius"/>
    </source>
</evidence>
<keyword evidence="13" id="KW-0378">Hydrolase</keyword>
<dbReference type="GO" id="GO:0005524">
    <property type="term" value="F:ATP binding"/>
    <property type="evidence" value="ECO:0007669"/>
    <property type="project" value="UniProtKB-KW"/>
</dbReference>
<dbReference type="InterPro" id="IPR018303">
    <property type="entry name" value="ATPase_P-typ_P_site"/>
</dbReference>
<dbReference type="Pfam" id="PF00702">
    <property type="entry name" value="Hydrolase"/>
    <property type="match status" value="1"/>
</dbReference>
<dbReference type="InterPro" id="IPR001757">
    <property type="entry name" value="P_typ_ATPase"/>
</dbReference>
<dbReference type="SUPFAM" id="SSF81653">
    <property type="entry name" value="Calcium ATPase, transduction domain A"/>
    <property type="match status" value="1"/>
</dbReference>
<evidence type="ECO:0000256" key="5">
    <source>
        <dbReference type="ARBA" id="ARBA00022723"/>
    </source>
</evidence>
<dbReference type="InterPro" id="IPR023299">
    <property type="entry name" value="ATPase_P-typ_cyto_dom_N"/>
</dbReference>
<dbReference type="InterPro" id="IPR045800">
    <property type="entry name" value="HMBD"/>
</dbReference>
<dbReference type="GO" id="GO:0016491">
    <property type="term" value="F:oxidoreductase activity"/>
    <property type="evidence" value="ECO:0007669"/>
    <property type="project" value="InterPro"/>
</dbReference>
<sequence>MTATLTKNDKSTELQDPVCGMSVTLEAENQYQYEGITYRFCSSGCHDKFKQKPNDYLNKLDDADELTDPVCGMSVTADAEHHHDHQDKTYYFCSSGCHDKFKQAPDQYLDPNKASAKTEDPSATYTCPMHPEVEQQGPGSCPKCGMALEAKGIPMLQTKTEYTCPMHPEIVQDEPGSCPKCGMALESRTVDAEEDDSELRYMSRRFWVSTILAIPVFVSAMLAEFWPVAMAEIIDPSLRQWLEMFLATPVVVWGGWIFYVRAIQSVITRNLNMFTLIGLGVSIAWVFSVVATIFPELFPPAVFNKVGVVPVYFEAAAVITALVLLGQVLELRARSQTNAAIKLLLGLAPKTARIVREDGTEEDIPMEHVKVGDKLRIRPGEKIPVDGKVIDGNSHVDESMVTGEPIPVEKIAGERLIGATVNGTGSLLMHAEKVGADTLLSQIVQMVAEAQRSRAPIQKLVDVVSGYFVPTVVVIAAIAFFVWWQWGPEPALAYAIINSVAVLIIACPCALGLATPMSIMVGTGRGAMMGVLFKNAEALEVMRKVDTLVVDKTGTLTEGHPELVSVTPAEGFDETDIISLAASVERSSEHPLAAAIVRGAKSRDIEILSVEDFQSVTGKGVTGQVNGRKVALGNIKLLEQFNIDAGDLPKLADEQRAEGKTVMFFGIDGKVAGLIGVADPVKETTPEAIRFLHEEGMKIVMLTGDSKKTAEAVASKLDIDQVHAEVLPDEKAAVVKQLQAEGKVVAMAGDGINDAPALAQAHVGIAMGTGTDVAMESAGITLVKGDLRGIVRARRLSHATMRNIRQNLFFAFIYNSAGVPIAAGVLYPFLGILLSPIIAAAAMSFSSVSVITNALRLRKIRL</sequence>
<comment type="similarity">
    <text evidence="2">Belongs to the cation transport ATPase (P-type) (TC 3.A.3) family. Type IB subfamily.</text>
</comment>
<keyword evidence="8" id="KW-1278">Translocase</keyword>
<keyword evidence="4 11" id="KW-0812">Transmembrane</keyword>
<evidence type="ECO:0000313" key="13">
    <source>
        <dbReference type="EMBL" id="VAW97049.1"/>
    </source>
</evidence>
<feature type="transmembrane region" description="Helical" evidence="11">
    <location>
        <begin position="241"/>
        <end position="259"/>
    </location>
</feature>
<feature type="transmembrane region" description="Helical" evidence="11">
    <location>
        <begin position="306"/>
        <end position="325"/>
    </location>
</feature>
<feature type="transmembrane region" description="Helical" evidence="11">
    <location>
        <begin position="206"/>
        <end position="229"/>
    </location>
</feature>
<evidence type="ECO:0000256" key="8">
    <source>
        <dbReference type="ARBA" id="ARBA00022967"/>
    </source>
</evidence>
<dbReference type="PRINTS" id="PR00943">
    <property type="entry name" value="CUATPASE"/>
</dbReference>
<dbReference type="InterPro" id="IPR027256">
    <property type="entry name" value="P-typ_ATPase_IB"/>
</dbReference>
<feature type="transmembrane region" description="Helical" evidence="11">
    <location>
        <begin position="808"/>
        <end position="827"/>
    </location>
</feature>
<dbReference type="Pfam" id="PF19335">
    <property type="entry name" value="HMBD"/>
    <property type="match status" value="2"/>
</dbReference>
<evidence type="ECO:0000256" key="2">
    <source>
        <dbReference type="ARBA" id="ARBA00006024"/>
    </source>
</evidence>
<evidence type="ECO:0000256" key="3">
    <source>
        <dbReference type="ARBA" id="ARBA00022475"/>
    </source>
</evidence>
<dbReference type="InterPro" id="IPR023298">
    <property type="entry name" value="ATPase_P-typ_TM_dom_sf"/>
</dbReference>
<dbReference type="EMBL" id="UOFR01000043">
    <property type="protein sequence ID" value="VAW97049.1"/>
    <property type="molecule type" value="Genomic_DNA"/>
</dbReference>
<dbReference type="SUPFAM" id="SSF47240">
    <property type="entry name" value="Ferritin-like"/>
    <property type="match status" value="1"/>
</dbReference>
<dbReference type="GO" id="GO:0005886">
    <property type="term" value="C:plasma membrane"/>
    <property type="evidence" value="ECO:0007669"/>
    <property type="project" value="UniProtKB-SubCell"/>
</dbReference>
<dbReference type="EC" id="3.6.3.4" evidence="13"/>
<dbReference type="PANTHER" id="PTHR43520">
    <property type="entry name" value="ATP7, ISOFORM B"/>
    <property type="match status" value="1"/>
</dbReference>
<evidence type="ECO:0000256" key="10">
    <source>
        <dbReference type="ARBA" id="ARBA00023136"/>
    </source>
</evidence>
<dbReference type="EC" id="3.6.3.3" evidence="13"/>
<dbReference type="Gene3D" id="1.10.620.20">
    <property type="entry name" value="Ribonucleotide Reductase, subunit A"/>
    <property type="match status" value="2"/>
</dbReference>
<comment type="subcellular location">
    <subcellularLocation>
        <location evidence="1">Cell membrane</location>
        <topology evidence="1">Multi-pass membrane protein</topology>
    </subcellularLocation>
</comment>
<protein>
    <submittedName>
        <fullName evidence="13">Lead, cadmium, zinc and mercury transporting ATPase Copper-translocating P-type ATPase</fullName>
        <ecNumber evidence="13">3.6.3.3</ecNumber>
        <ecNumber evidence="13">3.6.3.4</ecNumber>
    </submittedName>
</protein>
<keyword evidence="10 11" id="KW-0472">Membrane</keyword>
<dbReference type="Pfam" id="PF04945">
    <property type="entry name" value="YHS"/>
    <property type="match status" value="2"/>
</dbReference>
<dbReference type="GO" id="GO:0005507">
    <property type="term" value="F:copper ion binding"/>
    <property type="evidence" value="ECO:0007669"/>
    <property type="project" value="TreeGrafter"/>
</dbReference>
<feature type="transmembrane region" description="Helical" evidence="11">
    <location>
        <begin position="271"/>
        <end position="294"/>
    </location>
</feature>
<keyword evidence="9 11" id="KW-1133">Transmembrane helix</keyword>
<dbReference type="SMART" id="SM00746">
    <property type="entry name" value="TRASH"/>
    <property type="match status" value="2"/>
</dbReference>
<dbReference type="SUPFAM" id="SSF81665">
    <property type="entry name" value="Calcium ATPase, transmembrane domain M"/>
    <property type="match status" value="1"/>
</dbReference>